<dbReference type="RefSeq" id="WP_023933873.1">
    <property type="nucleotide sequence ID" value="NZ_DF196819.1"/>
</dbReference>
<organism evidence="1 2">
    <name type="scientific">Photobacterium leiognathi lrivu.4.1</name>
    <dbReference type="NCBI Taxonomy" id="1248232"/>
    <lineage>
        <taxon>Bacteria</taxon>
        <taxon>Pseudomonadati</taxon>
        <taxon>Pseudomonadota</taxon>
        <taxon>Gammaproteobacteria</taxon>
        <taxon>Vibrionales</taxon>
        <taxon>Vibrionaceae</taxon>
        <taxon>Photobacterium</taxon>
    </lineage>
</organism>
<evidence type="ECO:0008006" key="3">
    <source>
        <dbReference type="Google" id="ProtNLM"/>
    </source>
</evidence>
<name>A0A0U1P906_PHOLE</name>
<protein>
    <recommendedName>
        <fullName evidence="3">Cytochrome oxidase</fullName>
    </recommendedName>
</protein>
<gene>
    <name evidence="1" type="ORF">PLEI_2779</name>
</gene>
<dbReference type="eggNOG" id="COG1999">
    <property type="taxonomic scope" value="Bacteria"/>
</dbReference>
<reference evidence="2" key="1">
    <citation type="submission" date="2012-12" db="EMBL/GenBank/DDBJ databases">
        <title>Genome Sequence of Photobacterium leiognathi lrivu.4.1.</title>
        <authorList>
            <person name="Urbanczyk H."/>
            <person name="Ogura Y."/>
            <person name="Hayashi T."/>
            <person name="Dunlap P.V."/>
        </authorList>
    </citation>
    <scope>NUCLEOTIDE SEQUENCE [LARGE SCALE GENOMIC DNA]</scope>
    <source>
        <strain evidence="2">lrivu.4.1</strain>
    </source>
</reference>
<evidence type="ECO:0000313" key="2">
    <source>
        <dbReference type="Proteomes" id="UP000030675"/>
    </source>
</evidence>
<evidence type="ECO:0000313" key="1">
    <source>
        <dbReference type="EMBL" id="GAD31122.1"/>
    </source>
</evidence>
<dbReference type="Proteomes" id="UP000030675">
    <property type="component" value="Unassembled WGS sequence"/>
</dbReference>
<dbReference type="EMBL" id="DF196819">
    <property type="protein sequence ID" value="GAD31122.1"/>
    <property type="molecule type" value="Genomic_DNA"/>
</dbReference>
<sequence>MKKYQVLVLLGVMFLLPIVLAKVILNQNWYTGGVTNRGELLTPPISAQWLAKPETWQLVYWLPQQCDEGCEGALFHLQQIPVAVGAYQDRVKSVLLVAPQNQALPTPQSLTGIERYNSDDSELHLFENSEYGFNAVYIADPHGNVMMAYPLATEQQAILTQGKDILKDLKRLLKVSKIG</sequence>
<accession>A0A0U1P906</accession>
<proteinExistence type="predicted"/>
<dbReference type="AlphaFoldDB" id="A0A0U1P906"/>
<dbReference type="HOGENOM" id="CLU_109681_2_0_6"/>